<dbReference type="InterPro" id="IPR009729">
    <property type="entry name" value="Gal-3-0_sulfotransfrase"/>
</dbReference>
<evidence type="ECO:0000256" key="4">
    <source>
        <dbReference type="ARBA" id="ARBA00022692"/>
    </source>
</evidence>
<dbReference type="InterPro" id="IPR027417">
    <property type="entry name" value="P-loop_NTPase"/>
</dbReference>
<dbReference type="AlphaFoldDB" id="A0A7S2UPS8"/>
<dbReference type="GO" id="GO:0009247">
    <property type="term" value="P:glycolipid biosynthetic process"/>
    <property type="evidence" value="ECO:0007669"/>
    <property type="project" value="InterPro"/>
</dbReference>
<keyword evidence="7" id="KW-0333">Golgi apparatus</keyword>
<proteinExistence type="inferred from homology"/>
<comment type="subcellular location">
    <subcellularLocation>
        <location evidence="1">Golgi apparatus membrane</location>
        <topology evidence="1">Single-pass type II membrane protein</topology>
    </subcellularLocation>
</comment>
<dbReference type="Gene3D" id="3.40.50.300">
    <property type="entry name" value="P-loop containing nucleotide triphosphate hydrolases"/>
    <property type="match status" value="1"/>
</dbReference>
<feature type="transmembrane region" description="Helical" evidence="11">
    <location>
        <begin position="7"/>
        <end position="25"/>
    </location>
</feature>
<evidence type="ECO:0000256" key="8">
    <source>
        <dbReference type="ARBA" id="ARBA00023136"/>
    </source>
</evidence>
<evidence type="ECO:0000256" key="1">
    <source>
        <dbReference type="ARBA" id="ARBA00004323"/>
    </source>
</evidence>
<dbReference type="PANTHER" id="PTHR14647">
    <property type="entry name" value="GALACTOSE-3-O-SULFOTRANSFERASE"/>
    <property type="match status" value="1"/>
</dbReference>
<accession>A0A7S2UPS8</accession>
<evidence type="ECO:0000256" key="7">
    <source>
        <dbReference type="ARBA" id="ARBA00023034"/>
    </source>
</evidence>
<evidence type="ECO:0000313" key="12">
    <source>
        <dbReference type="EMBL" id="CAD9826440.1"/>
    </source>
</evidence>
<evidence type="ECO:0000256" key="2">
    <source>
        <dbReference type="ARBA" id="ARBA00008124"/>
    </source>
</evidence>
<keyword evidence="8 11" id="KW-0472">Membrane</keyword>
<dbReference type="GO" id="GO:0001733">
    <property type="term" value="F:galactosylceramide sulfotransferase activity"/>
    <property type="evidence" value="ECO:0007669"/>
    <property type="project" value="InterPro"/>
</dbReference>
<keyword evidence="3" id="KW-0808">Transferase</keyword>
<evidence type="ECO:0000256" key="6">
    <source>
        <dbReference type="ARBA" id="ARBA00022989"/>
    </source>
</evidence>
<organism evidence="12">
    <name type="scientific">Attheya septentrionalis</name>
    <dbReference type="NCBI Taxonomy" id="420275"/>
    <lineage>
        <taxon>Eukaryota</taxon>
        <taxon>Sar</taxon>
        <taxon>Stramenopiles</taxon>
        <taxon>Ochrophyta</taxon>
        <taxon>Bacillariophyta</taxon>
        <taxon>Coscinodiscophyceae</taxon>
        <taxon>Chaetocerotophycidae</taxon>
        <taxon>Chaetocerotales</taxon>
        <taxon>Attheyaceae</taxon>
        <taxon>Attheya</taxon>
    </lineage>
</organism>
<name>A0A7S2UPS8_9STRA</name>
<dbReference type="GO" id="GO:0000139">
    <property type="term" value="C:Golgi membrane"/>
    <property type="evidence" value="ECO:0007669"/>
    <property type="project" value="UniProtKB-SubCell"/>
</dbReference>
<evidence type="ECO:0000256" key="10">
    <source>
        <dbReference type="SAM" id="MobiDB-lite"/>
    </source>
</evidence>
<dbReference type="EMBL" id="HBHQ01026982">
    <property type="protein sequence ID" value="CAD9826440.1"/>
    <property type="molecule type" value="Transcribed_RNA"/>
</dbReference>
<gene>
    <name evidence="12" type="ORF">ASEP1449_LOCUS18274</name>
</gene>
<feature type="region of interest" description="Disordered" evidence="10">
    <location>
        <begin position="40"/>
        <end position="60"/>
    </location>
</feature>
<sequence length="416" mass="48428">MVKRQECIYSICALVIIYFGTTFLVDRPFHHRFEKLLRNEEEKTKQKSNSSKATEKTKRVEYNNRGEEIGQISRAFTLWSGRSDAWCTNRDTYSKKKPTGLFYVKVPKTASTTSASVNLQIAHRHGTKHGYRDDKCMDFHEHVTATNRGLGRRDKANSLLWTTLREPTKRSMSFVFFAKVSRQEKLEPTDENIIKTLRDLEDDFQLNYIRTRDLPWKSNAKDKDKVASIAVKNVIEDYDFIALTERMDESFIAMKHLLNLDFGDIMYVSAKISGGWDGGRSEYGCMRIVPTFVSEGVGKFLESDEWQNKNSADFLLYEAANHSLDKTIAQFDKDEFEKELEEYRSLLKSVQSVCEKKTIWRCAEDGTFSKYEAEKNCYTHDEGCGYPCIDEYIRLYEEEKMSLSEVEERMSIWELG</sequence>
<reference evidence="12" key="1">
    <citation type="submission" date="2021-01" db="EMBL/GenBank/DDBJ databases">
        <authorList>
            <person name="Corre E."/>
            <person name="Pelletier E."/>
            <person name="Niang G."/>
            <person name="Scheremetjew M."/>
            <person name="Finn R."/>
            <person name="Kale V."/>
            <person name="Holt S."/>
            <person name="Cochrane G."/>
            <person name="Meng A."/>
            <person name="Brown T."/>
            <person name="Cohen L."/>
        </authorList>
    </citation>
    <scope>NUCLEOTIDE SEQUENCE</scope>
    <source>
        <strain evidence="12">CCMP2084</strain>
    </source>
</reference>
<keyword evidence="9" id="KW-0325">Glycoprotein</keyword>
<keyword evidence="4 11" id="KW-0812">Transmembrane</keyword>
<comment type="similarity">
    <text evidence="2">Belongs to the galactose-3-O-sulfotransferase family.</text>
</comment>
<keyword evidence="5" id="KW-0735">Signal-anchor</keyword>
<evidence type="ECO:0000256" key="5">
    <source>
        <dbReference type="ARBA" id="ARBA00022968"/>
    </source>
</evidence>
<protein>
    <submittedName>
        <fullName evidence="12">Uncharacterized protein</fullName>
    </submittedName>
</protein>
<dbReference type="PANTHER" id="PTHR14647:SF87">
    <property type="entry name" value="PUTATIVE-RELATED"/>
    <property type="match status" value="1"/>
</dbReference>
<evidence type="ECO:0000256" key="11">
    <source>
        <dbReference type="SAM" id="Phobius"/>
    </source>
</evidence>
<evidence type="ECO:0000256" key="3">
    <source>
        <dbReference type="ARBA" id="ARBA00022679"/>
    </source>
</evidence>
<keyword evidence="6 11" id="KW-1133">Transmembrane helix</keyword>
<evidence type="ECO:0000256" key="9">
    <source>
        <dbReference type="ARBA" id="ARBA00023180"/>
    </source>
</evidence>